<dbReference type="HOGENOM" id="CLU_1930975_0_0_1"/>
<feature type="compositionally biased region" description="Polar residues" evidence="1">
    <location>
        <begin position="29"/>
        <end position="46"/>
    </location>
</feature>
<evidence type="ECO:0000313" key="3">
    <source>
        <dbReference type="Proteomes" id="UP000008022"/>
    </source>
</evidence>
<evidence type="ECO:0000256" key="1">
    <source>
        <dbReference type="SAM" id="MobiDB-lite"/>
    </source>
</evidence>
<protein>
    <submittedName>
        <fullName evidence="2">Uncharacterized protein</fullName>
    </submittedName>
</protein>
<dbReference type="AlphaFoldDB" id="A0A0E0RJE9"/>
<reference evidence="2" key="2">
    <citation type="submission" date="2015-06" db="UniProtKB">
        <authorList>
            <consortium name="EnsemblPlants"/>
        </authorList>
    </citation>
    <scope>IDENTIFICATION</scope>
</reference>
<dbReference type="EnsemblPlants" id="ORUFI12G19360.1">
    <property type="protein sequence ID" value="ORUFI12G19360.1"/>
    <property type="gene ID" value="ORUFI12G19360"/>
</dbReference>
<dbReference type="Gramene" id="ORUFI12G19360.1">
    <property type="protein sequence ID" value="ORUFI12G19360.1"/>
    <property type="gene ID" value="ORUFI12G19360"/>
</dbReference>
<feature type="region of interest" description="Disordered" evidence="1">
    <location>
        <begin position="1"/>
        <end position="98"/>
    </location>
</feature>
<evidence type="ECO:0000313" key="2">
    <source>
        <dbReference type="EnsemblPlants" id="ORUFI12G19360.1"/>
    </source>
</evidence>
<sequence>MRSPVGHRWSSGDAAEARGGGQPVELASRASTSFKSPRGSGSTPARRSSGGGGKPVKLAGRASSSSSAQQHVAGRSTPARARLAANGGTRAKADATAAEPELACRQRRARCRSRAFSHFVSHARKILTTYF</sequence>
<keyword evidence="3" id="KW-1185">Reference proteome</keyword>
<reference evidence="3" key="1">
    <citation type="submission" date="2013-06" db="EMBL/GenBank/DDBJ databases">
        <authorList>
            <person name="Zhao Q."/>
        </authorList>
    </citation>
    <scope>NUCLEOTIDE SEQUENCE</scope>
    <source>
        <strain evidence="3">cv. W1943</strain>
    </source>
</reference>
<proteinExistence type="predicted"/>
<name>A0A0E0RJE9_ORYRU</name>
<organism evidence="2 3">
    <name type="scientific">Oryza rufipogon</name>
    <name type="common">Brownbeard rice</name>
    <name type="synonym">Asian wild rice</name>
    <dbReference type="NCBI Taxonomy" id="4529"/>
    <lineage>
        <taxon>Eukaryota</taxon>
        <taxon>Viridiplantae</taxon>
        <taxon>Streptophyta</taxon>
        <taxon>Embryophyta</taxon>
        <taxon>Tracheophyta</taxon>
        <taxon>Spermatophyta</taxon>
        <taxon>Magnoliopsida</taxon>
        <taxon>Liliopsida</taxon>
        <taxon>Poales</taxon>
        <taxon>Poaceae</taxon>
        <taxon>BOP clade</taxon>
        <taxon>Oryzoideae</taxon>
        <taxon>Oryzeae</taxon>
        <taxon>Oryzinae</taxon>
        <taxon>Oryza</taxon>
    </lineage>
</organism>
<accession>A0A0E0RJE9</accession>
<dbReference type="Proteomes" id="UP000008022">
    <property type="component" value="Unassembled WGS sequence"/>
</dbReference>